<dbReference type="AlphaFoldDB" id="A0A484KJH6"/>
<name>A0A484KJH6_9ASTE</name>
<dbReference type="Pfam" id="PF00078">
    <property type="entry name" value="RVT_1"/>
    <property type="match status" value="1"/>
</dbReference>
<feature type="domain" description="Reverse transcriptase" evidence="1">
    <location>
        <begin position="363"/>
        <end position="446"/>
    </location>
</feature>
<dbReference type="InterPro" id="IPR036691">
    <property type="entry name" value="Endo/exonu/phosph_ase_sf"/>
</dbReference>
<evidence type="ECO:0000313" key="4">
    <source>
        <dbReference type="Proteomes" id="UP000595140"/>
    </source>
</evidence>
<dbReference type="InterPro" id="IPR026960">
    <property type="entry name" value="RVT-Znf"/>
</dbReference>
<reference evidence="3 4" key="1">
    <citation type="submission" date="2018-04" db="EMBL/GenBank/DDBJ databases">
        <authorList>
            <person name="Vogel A."/>
        </authorList>
    </citation>
    <scope>NUCLEOTIDE SEQUENCE [LARGE SCALE GENOMIC DNA]</scope>
</reference>
<dbReference type="PANTHER" id="PTHR33116">
    <property type="entry name" value="REVERSE TRANSCRIPTASE ZINC-BINDING DOMAIN-CONTAINING PROTEIN-RELATED-RELATED"/>
    <property type="match status" value="1"/>
</dbReference>
<dbReference type="Proteomes" id="UP000595140">
    <property type="component" value="Unassembled WGS sequence"/>
</dbReference>
<dbReference type="Gene3D" id="3.60.10.10">
    <property type="entry name" value="Endonuclease/exonuclease/phosphatase"/>
    <property type="match status" value="1"/>
</dbReference>
<dbReference type="Pfam" id="PF13966">
    <property type="entry name" value="zf-RVT"/>
    <property type="match status" value="1"/>
</dbReference>
<sequence>MAKPWALLWDFNCVMASNERVNCMSQGAYYMTDLQNFISSNCLEDAPSNGQFFTWHKGKKLAKLDRVLINQNWGESGWAPSCDFLDFNHLSDHSPMLLQCGSPSSGRSKTFRFFNMWLKHEDFSGLVSQSWGTGVIGSKQFSLCSKLKRLKQPLKTLNKTAFGHISRRALEAKEDYSLAMKEILSAPNNQSLLDAAEVKRKKANFLMNAELEFFQQKAKCDFLMKSDRCISYFHSLVKKNRKKNSVPFLIKEDGAKTTSNVEVVGCLLDFYTNLFGSSSPVEPIDGEVLAAGPTVPTSYHSVLLAEITLQEVRDVVFEIGNDKAPGPDGYTAAFYKDQWSVVGQDVYDSVVEAKEGVFNYHKDCAALGITHLAFADDLMLFSRGDLPSVQVLMDCLQHFTNVSGLALNPTKSNIFISGKNRDTSQELLDLVSFPRGQLPVRYLGLPLASQRISENDFAPLFKSVNGFLSKWKTMKLSYAGKVELIRAVIQGVQSFWLQAFPVQKYVLDRITSLCREFLWGSRFAKVAWTDICKPKAEGGLGLKDAGTWNNALLCKLLWNLAAKKDSLWVRWVHAVYVTQGDFWHWQPKKRHSVFFKRLAYVRELLIQKLGDHNFSMDVAMQPYCVGENLVPRKVYDLFRVKSSPKPWMAFIWHSTIPPKCSFTMWLAFRRRLPTKTNLEFLSQPMDCTFCSQALENVDHLFFGCCVTEQVWLRIQGQISTLDRALRWMKTFRKGDALLKKTRRIALACTVFQIWKHRNAVLFDRKPLDVEAIICFTFLAYESMSLHVRDESGSFWEELDMDQYLGSIFSFHPHCMCATINHSLVSSDPIHAQDDVKFSMWKLNQICRETHPLHYYREIGINMAEA</sequence>
<evidence type="ECO:0008006" key="5">
    <source>
        <dbReference type="Google" id="ProtNLM"/>
    </source>
</evidence>
<gene>
    <name evidence="3" type="ORF">CCAM_LOCUS7857</name>
</gene>
<organism evidence="3 4">
    <name type="scientific">Cuscuta campestris</name>
    <dbReference type="NCBI Taxonomy" id="132261"/>
    <lineage>
        <taxon>Eukaryota</taxon>
        <taxon>Viridiplantae</taxon>
        <taxon>Streptophyta</taxon>
        <taxon>Embryophyta</taxon>
        <taxon>Tracheophyta</taxon>
        <taxon>Spermatophyta</taxon>
        <taxon>Magnoliopsida</taxon>
        <taxon>eudicotyledons</taxon>
        <taxon>Gunneridae</taxon>
        <taxon>Pentapetalae</taxon>
        <taxon>asterids</taxon>
        <taxon>lamiids</taxon>
        <taxon>Solanales</taxon>
        <taxon>Convolvulaceae</taxon>
        <taxon>Cuscuteae</taxon>
        <taxon>Cuscuta</taxon>
        <taxon>Cuscuta subgen. Grammica</taxon>
        <taxon>Cuscuta sect. Cleistogrammica</taxon>
    </lineage>
</organism>
<dbReference type="InterPro" id="IPR000477">
    <property type="entry name" value="RT_dom"/>
</dbReference>
<proteinExistence type="predicted"/>
<evidence type="ECO:0000259" key="2">
    <source>
        <dbReference type="Pfam" id="PF13966"/>
    </source>
</evidence>
<protein>
    <recommendedName>
        <fullName evidence="5">Reverse transcriptase zinc-binding domain-containing protein</fullName>
    </recommendedName>
</protein>
<feature type="domain" description="Reverse transcriptase zinc-binding" evidence="2">
    <location>
        <begin position="632"/>
        <end position="711"/>
    </location>
</feature>
<dbReference type="OrthoDB" id="1747049at2759"/>
<keyword evidence="4" id="KW-1185">Reference proteome</keyword>
<accession>A0A484KJH6</accession>
<evidence type="ECO:0000313" key="3">
    <source>
        <dbReference type="EMBL" id="VFQ66081.1"/>
    </source>
</evidence>
<evidence type="ECO:0000259" key="1">
    <source>
        <dbReference type="Pfam" id="PF00078"/>
    </source>
</evidence>
<dbReference type="EMBL" id="OOIL02000516">
    <property type="protein sequence ID" value="VFQ66081.1"/>
    <property type="molecule type" value="Genomic_DNA"/>
</dbReference>
<dbReference type="SUPFAM" id="SSF56219">
    <property type="entry name" value="DNase I-like"/>
    <property type="match status" value="1"/>
</dbReference>
<dbReference type="PANTHER" id="PTHR33116:SF66">
    <property type="entry name" value="REVERSE TRANSCRIPTASE ZINC-BINDING DOMAIN-CONTAINING PROTEIN"/>
    <property type="match status" value="1"/>
</dbReference>